<reference evidence="3 4" key="1">
    <citation type="journal article" date="2013" name="Nat. Genet.">
        <title>The genome of the hydatid tapeworm Echinococcus granulosus.</title>
        <authorList>
            <person name="Zheng H."/>
            <person name="Zhang W."/>
            <person name="Zhang L."/>
            <person name="Zhang Z."/>
            <person name="Li J."/>
            <person name="Lu G."/>
            <person name="Zhu Y."/>
            <person name="Wang Y."/>
            <person name="Huang Y."/>
            <person name="Liu J."/>
            <person name="Kang H."/>
            <person name="Chen J."/>
            <person name="Wang L."/>
            <person name="Chen A."/>
            <person name="Yu S."/>
            <person name="Gao Z."/>
            <person name="Jin L."/>
            <person name="Gu W."/>
            <person name="Wang Z."/>
            <person name="Zhao L."/>
            <person name="Shi B."/>
            <person name="Wen H."/>
            <person name="Lin R."/>
            <person name="Jones M.K."/>
            <person name="Brejova B."/>
            <person name="Vinar T."/>
            <person name="Zhao G."/>
            <person name="McManus D.P."/>
            <person name="Chen Z."/>
            <person name="Zhou Y."/>
            <person name="Wang S."/>
        </authorList>
    </citation>
    <scope>NUCLEOTIDE SEQUENCE [LARGE SCALE GENOMIC DNA]</scope>
</reference>
<dbReference type="RefSeq" id="XP_024347410.1">
    <property type="nucleotide sequence ID" value="XM_024498165.1"/>
</dbReference>
<dbReference type="SMART" id="SM00369">
    <property type="entry name" value="LRR_TYP"/>
    <property type="match status" value="4"/>
</dbReference>
<dbReference type="Gene3D" id="3.80.10.10">
    <property type="entry name" value="Ribonuclease Inhibitor"/>
    <property type="match status" value="1"/>
</dbReference>
<dbReference type="AlphaFoldDB" id="W6US09"/>
<dbReference type="GO" id="GO:0016853">
    <property type="term" value="F:isomerase activity"/>
    <property type="evidence" value="ECO:0007669"/>
    <property type="project" value="UniProtKB-KW"/>
</dbReference>
<dbReference type="Proteomes" id="UP000019149">
    <property type="component" value="Unassembled WGS sequence"/>
</dbReference>
<dbReference type="Pfam" id="PF00560">
    <property type="entry name" value="LRR_1"/>
    <property type="match status" value="1"/>
</dbReference>
<dbReference type="OrthoDB" id="17912at2759"/>
<dbReference type="InterPro" id="IPR001611">
    <property type="entry name" value="Leu-rich_rpt"/>
</dbReference>
<sequence length="454" mass="51899">MSLTWFKSLSAFLEFYSGGVLPQEWKQLVRLCHHYEHLSITPEVQALIGLIPTTIDIGVASPMPIPLFPHLFYLTVSCRGAILNGNITAVDDRRVRDGKFAISLTELAWDVAFPKVNPNLARQLCHFLRAMQNREKADTSDDGTLVIASRRDYPQKEPFPPHLESLHTRNMGLRSFDNRILQLADLSVLNVGNNWIPSVPKALECLRLTHLSLKSNRLVAWPSVSRDSALAGSLRCLDLSENRIAWLPEDFWNLGKLQSLLITDNRLGALPAANLHRVTKLKNIELRNNRLRCLPYAASQFLEVGKMSLTGNRWMAPFFPKKCGKGPKSLFHFASASFLRDYEHILSDLESQLPRDVQLRLQVLRRCHGCCRLCGVEEDRYVGCFTLRHFKRMYAIQQIKENFPVFICYCCSSHCAARVRKPKRFFLVVFMQDVVEVSPTRAFAFLYYVFLGLC</sequence>
<dbReference type="EMBL" id="APAU02000124">
    <property type="protein sequence ID" value="EUB56214.1"/>
    <property type="molecule type" value="Genomic_DNA"/>
</dbReference>
<evidence type="ECO:0000256" key="1">
    <source>
        <dbReference type="ARBA" id="ARBA00022614"/>
    </source>
</evidence>
<keyword evidence="4" id="KW-1185">Reference proteome</keyword>
<dbReference type="CTD" id="36344631"/>
<name>W6US09_ECHGR</name>
<dbReference type="PANTHER" id="PTHR48051:SF1">
    <property type="entry name" value="RAS SUPPRESSOR PROTEIN 1"/>
    <property type="match status" value="1"/>
</dbReference>
<organism evidence="3 4">
    <name type="scientific">Echinococcus granulosus</name>
    <name type="common">Hydatid tapeworm</name>
    <dbReference type="NCBI Taxonomy" id="6210"/>
    <lineage>
        <taxon>Eukaryota</taxon>
        <taxon>Metazoa</taxon>
        <taxon>Spiralia</taxon>
        <taxon>Lophotrochozoa</taxon>
        <taxon>Platyhelminthes</taxon>
        <taxon>Cestoda</taxon>
        <taxon>Eucestoda</taxon>
        <taxon>Cyclophyllidea</taxon>
        <taxon>Taeniidae</taxon>
        <taxon>Echinococcus</taxon>
        <taxon>Echinococcus granulosus group</taxon>
    </lineage>
</organism>
<dbReference type="InterPro" id="IPR050216">
    <property type="entry name" value="LRR_domain-containing"/>
</dbReference>
<dbReference type="PANTHER" id="PTHR48051">
    <property type="match status" value="1"/>
</dbReference>
<dbReference type="GO" id="GO:0005737">
    <property type="term" value="C:cytoplasm"/>
    <property type="evidence" value="ECO:0007669"/>
    <property type="project" value="TreeGrafter"/>
</dbReference>
<proteinExistence type="predicted"/>
<dbReference type="SUPFAM" id="SSF52058">
    <property type="entry name" value="L domain-like"/>
    <property type="match status" value="1"/>
</dbReference>
<evidence type="ECO:0000256" key="2">
    <source>
        <dbReference type="ARBA" id="ARBA00022737"/>
    </source>
</evidence>
<dbReference type="GeneID" id="36344631"/>
<dbReference type="InterPro" id="IPR003591">
    <property type="entry name" value="Leu-rich_rpt_typical-subtyp"/>
</dbReference>
<protein>
    <submittedName>
        <fullName evidence="3">Peptidylprolyl isomerase-like 5</fullName>
    </submittedName>
</protein>
<keyword evidence="2" id="KW-0677">Repeat</keyword>
<dbReference type="OMA" id="DNRICAL"/>
<evidence type="ECO:0000313" key="3">
    <source>
        <dbReference type="EMBL" id="EUB56214.1"/>
    </source>
</evidence>
<gene>
    <name evidence="3" type="ORF">EGR_08916</name>
</gene>
<keyword evidence="1" id="KW-0433">Leucine-rich repeat</keyword>
<comment type="caution">
    <text evidence="3">The sequence shown here is derived from an EMBL/GenBank/DDBJ whole genome shotgun (WGS) entry which is preliminary data.</text>
</comment>
<dbReference type="InterPro" id="IPR032675">
    <property type="entry name" value="LRR_dom_sf"/>
</dbReference>
<dbReference type="KEGG" id="egl:EGR_08916"/>
<dbReference type="STRING" id="6210.W6US09"/>
<accession>W6US09</accession>
<evidence type="ECO:0000313" key="4">
    <source>
        <dbReference type="Proteomes" id="UP000019149"/>
    </source>
</evidence>